<sequence length="52" mass="5759">MTLATKTQHGNLRASTFSSNEAALPPCRTPMRRSTFQISVLMGQMPQQSFVC</sequence>
<dbReference type="AlphaFoldDB" id="A0A327XZU5"/>
<evidence type="ECO:0000313" key="2">
    <source>
        <dbReference type="EMBL" id="RAK11689.1"/>
    </source>
</evidence>
<accession>A0A327XZU5</accession>
<name>A0A327XZU5_9RHOB</name>
<dbReference type="EMBL" id="QLMG01000047">
    <property type="protein sequence ID" value="RAK11689.1"/>
    <property type="molecule type" value="Genomic_DNA"/>
</dbReference>
<feature type="region of interest" description="Disordered" evidence="1">
    <location>
        <begin position="1"/>
        <end position="29"/>
    </location>
</feature>
<proteinExistence type="predicted"/>
<keyword evidence="3" id="KW-1185">Reference proteome</keyword>
<comment type="caution">
    <text evidence="2">The sequence shown here is derived from an EMBL/GenBank/DDBJ whole genome shotgun (WGS) entry which is preliminary data.</text>
</comment>
<evidence type="ECO:0000313" key="3">
    <source>
        <dbReference type="Proteomes" id="UP000249165"/>
    </source>
</evidence>
<gene>
    <name evidence="2" type="ORF">ATI53_104725</name>
</gene>
<organism evidence="2 3">
    <name type="scientific">Salipiger aestuarii</name>
    <dbReference type="NCBI Taxonomy" id="568098"/>
    <lineage>
        <taxon>Bacteria</taxon>
        <taxon>Pseudomonadati</taxon>
        <taxon>Pseudomonadota</taxon>
        <taxon>Alphaproteobacteria</taxon>
        <taxon>Rhodobacterales</taxon>
        <taxon>Roseobacteraceae</taxon>
        <taxon>Salipiger</taxon>
    </lineage>
</organism>
<protein>
    <submittedName>
        <fullName evidence="2">Uncharacterized protein</fullName>
    </submittedName>
</protein>
<dbReference type="Proteomes" id="UP000249165">
    <property type="component" value="Unassembled WGS sequence"/>
</dbReference>
<feature type="compositionally biased region" description="Polar residues" evidence="1">
    <location>
        <begin position="1"/>
        <end position="21"/>
    </location>
</feature>
<evidence type="ECO:0000256" key="1">
    <source>
        <dbReference type="SAM" id="MobiDB-lite"/>
    </source>
</evidence>
<reference evidence="2 3" key="1">
    <citation type="submission" date="2018-06" db="EMBL/GenBank/DDBJ databases">
        <title>Genomic Encyclopedia of Archaeal and Bacterial Type Strains, Phase II (KMG-II): from individual species to whole genera.</title>
        <authorList>
            <person name="Goeker M."/>
        </authorList>
    </citation>
    <scope>NUCLEOTIDE SEQUENCE [LARGE SCALE GENOMIC DNA]</scope>
    <source>
        <strain evidence="2 3">DSM 22011</strain>
    </source>
</reference>